<keyword evidence="2" id="KW-1185">Reference proteome</keyword>
<accession>A0ABR4LPF1</accession>
<name>A0ABR4LPF1_9EURO</name>
<dbReference type="Proteomes" id="UP001610432">
    <property type="component" value="Unassembled WGS sequence"/>
</dbReference>
<dbReference type="RefSeq" id="XP_070884221.1">
    <property type="nucleotide sequence ID" value="XM_071029628.1"/>
</dbReference>
<evidence type="ECO:0000313" key="2">
    <source>
        <dbReference type="Proteomes" id="UP001610432"/>
    </source>
</evidence>
<dbReference type="GeneID" id="98144700"/>
<dbReference type="EMBL" id="JBFXLQ010000033">
    <property type="protein sequence ID" value="KAL2865242.1"/>
    <property type="molecule type" value="Genomic_DNA"/>
</dbReference>
<evidence type="ECO:0000313" key="1">
    <source>
        <dbReference type="EMBL" id="KAL2865242.1"/>
    </source>
</evidence>
<proteinExistence type="predicted"/>
<protein>
    <submittedName>
        <fullName evidence="1">Uncharacterized protein</fullName>
    </submittedName>
</protein>
<comment type="caution">
    <text evidence="1">The sequence shown here is derived from an EMBL/GenBank/DDBJ whole genome shotgun (WGS) entry which is preliminary data.</text>
</comment>
<sequence>MRQLVRGGPFALFTAVKSEHLQCTESAALTINEEESTMAVAWVEGHIFVERKPTWYTITDNGTRYLQNSESKTYLLEGFDIVYYNL</sequence>
<gene>
    <name evidence="1" type="ORF">BJX67DRAFT_359059</name>
</gene>
<organism evidence="1 2">
    <name type="scientific">Aspergillus lucknowensis</name>
    <dbReference type="NCBI Taxonomy" id="176173"/>
    <lineage>
        <taxon>Eukaryota</taxon>
        <taxon>Fungi</taxon>
        <taxon>Dikarya</taxon>
        <taxon>Ascomycota</taxon>
        <taxon>Pezizomycotina</taxon>
        <taxon>Eurotiomycetes</taxon>
        <taxon>Eurotiomycetidae</taxon>
        <taxon>Eurotiales</taxon>
        <taxon>Aspergillaceae</taxon>
        <taxon>Aspergillus</taxon>
        <taxon>Aspergillus subgen. Nidulantes</taxon>
    </lineage>
</organism>
<reference evidence="1 2" key="1">
    <citation type="submission" date="2024-07" db="EMBL/GenBank/DDBJ databases">
        <title>Section-level genome sequencing and comparative genomics of Aspergillus sections Usti and Cavernicolus.</title>
        <authorList>
            <consortium name="Lawrence Berkeley National Laboratory"/>
            <person name="Nybo J.L."/>
            <person name="Vesth T.C."/>
            <person name="Theobald S."/>
            <person name="Frisvad J.C."/>
            <person name="Larsen T.O."/>
            <person name="Kjaerboelling I."/>
            <person name="Rothschild-Mancinelli K."/>
            <person name="Lyhne E.K."/>
            <person name="Kogle M.E."/>
            <person name="Barry K."/>
            <person name="Clum A."/>
            <person name="Na H."/>
            <person name="Ledsgaard L."/>
            <person name="Lin J."/>
            <person name="Lipzen A."/>
            <person name="Kuo A."/>
            <person name="Riley R."/>
            <person name="Mondo S."/>
            <person name="Labutti K."/>
            <person name="Haridas S."/>
            <person name="Pangalinan J."/>
            <person name="Salamov A.A."/>
            <person name="Simmons B.A."/>
            <person name="Magnuson J.K."/>
            <person name="Chen J."/>
            <person name="Drula E."/>
            <person name="Henrissat B."/>
            <person name="Wiebenga A."/>
            <person name="Lubbers R.J."/>
            <person name="Gomes A.C."/>
            <person name="Macurrencykelacurrency M.R."/>
            <person name="Stajich J."/>
            <person name="Grigoriev I.V."/>
            <person name="Mortensen U.H."/>
            <person name="De Vries R.P."/>
            <person name="Baker S.E."/>
            <person name="Andersen M.R."/>
        </authorList>
    </citation>
    <scope>NUCLEOTIDE SEQUENCE [LARGE SCALE GENOMIC DNA]</scope>
    <source>
        <strain evidence="1 2">CBS 449.75</strain>
    </source>
</reference>